<feature type="transmembrane region" description="Helical" evidence="6">
    <location>
        <begin position="373"/>
        <end position="395"/>
    </location>
</feature>
<evidence type="ECO:0000313" key="8">
    <source>
        <dbReference type="EMBL" id="KAF9760385.1"/>
    </source>
</evidence>
<sequence>MPDSLLILQIQLSAEIKRSTVRLILFLLLVSYILITDTVQALIPIFSQDGLLAEQASTLEGIADLKSLDHGNYSEHVESSGDLTWTADEEKKLVRKVDLMLLPTIWIMYLLSYMDRTNIGNAKIAGMADDLKLTSNEYSLALVVFFIGYVIFEPPSNMILDFHHLVVLRVFVGIIEAGFAPGVLLIFSSWYKRKEQSRRFAVFMSAAILSGAFGGLLAGAITSGLEGAHGIRGWRWLFIVEGAATVGFAGIAVFILLDFPSNSKGLSERERTIAIARLQEDNVTVRTAEEKVGVLRSFVLAVKDWRTIGFVFGYMVIVGSSTLTYFYPTLVNGLGYTQTVQAQYMTVPIYAVAFVCTAISGYFADKIPQWRGVFIACWLTFSMITSILVCVLHNFTVRYALLVLMAAGLWSSNALPLSFASSTFGSMDAEVRAIALAVMNGLGNLAQIYGAYLFPSKDAPQYLMGFGVISGMLGFGVGVYITMHILVRRWKP</sequence>
<feature type="transmembrane region" description="Helical" evidence="6">
    <location>
        <begin position="200"/>
        <end position="221"/>
    </location>
</feature>
<organism evidence="8 9">
    <name type="scientific">Bionectria ochroleuca</name>
    <name type="common">Gliocladium roseum</name>
    <dbReference type="NCBI Taxonomy" id="29856"/>
    <lineage>
        <taxon>Eukaryota</taxon>
        <taxon>Fungi</taxon>
        <taxon>Dikarya</taxon>
        <taxon>Ascomycota</taxon>
        <taxon>Pezizomycotina</taxon>
        <taxon>Sordariomycetes</taxon>
        <taxon>Hypocreomycetidae</taxon>
        <taxon>Hypocreales</taxon>
        <taxon>Bionectriaceae</taxon>
        <taxon>Clonostachys</taxon>
    </lineage>
</organism>
<dbReference type="Gene3D" id="1.20.1250.20">
    <property type="entry name" value="MFS general substrate transporter like domains"/>
    <property type="match status" value="3"/>
</dbReference>
<evidence type="ECO:0000256" key="4">
    <source>
        <dbReference type="ARBA" id="ARBA00022989"/>
    </source>
</evidence>
<proteinExistence type="predicted"/>
<feature type="transmembrane region" description="Helical" evidence="6">
    <location>
        <begin position="466"/>
        <end position="487"/>
    </location>
</feature>
<accession>A0A8H7TUW8</accession>
<evidence type="ECO:0000256" key="2">
    <source>
        <dbReference type="ARBA" id="ARBA00022448"/>
    </source>
</evidence>
<feature type="transmembrane region" description="Helical" evidence="6">
    <location>
        <begin position="164"/>
        <end position="188"/>
    </location>
</feature>
<protein>
    <recommendedName>
        <fullName evidence="7">Major facilitator superfamily (MFS) profile domain-containing protein</fullName>
    </recommendedName>
</protein>
<dbReference type="InterPro" id="IPR011701">
    <property type="entry name" value="MFS"/>
</dbReference>
<comment type="subcellular location">
    <subcellularLocation>
        <location evidence="1">Membrane</location>
        <topology evidence="1">Multi-pass membrane protein</topology>
    </subcellularLocation>
</comment>
<evidence type="ECO:0000256" key="3">
    <source>
        <dbReference type="ARBA" id="ARBA00022692"/>
    </source>
</evidence>
<dbReference type="EMBL" id="JADCTT010000001">
    <property type="protein sequence ID" value="KAF9760385.1"/>
    <property type="molecule type" value="Genomic_DNA"/>
</dbReference>
<reference evidence="8" key="1">
    <citation type="submission" date="2020-10" db="EMBL/GenBank/DDBJ databases">
        <title>High-Quality Genome Resource of Clonostachys rosea strain S41 by Oxford Nanopore Long-Read Sequencing.</title>
        <authorList>
            <person name="Wang H."/>
        </authorList>
    </citation>
    <scope>NUCLEOTIDE SEQUENCE</scope>
    <source>
        <strain evidence="8">S41</strain>
    </source>
</reference>
<dbReference type="InterPro" id="IPR036259">
    <property type="entry name" value="MFS_trans_sf"/>
</dbReference>
<feature type="transmembrane region" description="Helical" evidence="6">
    <location>
        <begin position="21"/>
        <end position="43"/>
    </location>
</feature>
<feature type="transmembrane region" description="Helical" evidence="6">
    <location>
        <begin position="97"/>
        <end position="114"/>
    </location>
</feature>
<name>A0A8H7TUW8_BIOOC</name>
<dbReference type="PROSITE" id="PS50850">
    <property type="entry name" value="MFS"/>
    <property type="match status" value="1"/>
</dbReference>
<evidence type="ECO:0000256" key="5">
    <source>
        <dbReference type="ARBA" id="ARBA00023136"/>
    </source>
</evidence>
<dbReference type="FunFam" id="1.20.1250.20:FF:000394">
    <property type="entry name" value="MFS general substrate transporter"/>
    <property type="match status" value="1"/>
</dbReference>
<feature type="transmembrane region" description="Helical" evidence="6">
    <location>
        <begin position="433"/>
        <end position="454"/>
    </location>
</feature>
<keyword evidence="3 6" id="KW-0812">Transmembrane</keyword>
<dbReference type="Proteomes" id="UP000616885">
    <property type="component" value="Unassembled WGS sequence"/>
</dbReference>
<feature type="transmembrane region" description="Helical" evidence="6">
    <location>
        <begin position="305"/>
        <end position="327"/>
    </location>
</feature>
<dbReference type="SUPFAM" id="SSF103473">
    <property type="entry name" value="MFS general substrate transporter"/>
    <property type="match status" value="1"/>
</dbReference>
<comment type="caution">
    <text evidence="8">The sequence shown here is derived from an EMBL/GenBank/DDBJ whole genome shotgun (WGS) entry which is preliminary data.</text>
</comment>
<dbReference type="PANTHER" id="PTHR43791">
    <property type="entry name" value="PERMEASE-RELATED"/>
    <property type="match status" value="1"/>
</dbReference>
<evidence type="ECO:0000256" key="1">
    <source>
        <dbReference type="ARBA" id="ARBA00004141"/>
    </source>
</evidence>
<dbReference type="InterPro" id="IPR020846">
    <property type="entry name" value="MFS_dom"/>
</dbReference>
<feature type="transmembrane region" description="Helical" evidence="6">
    <location>
        <begin position="135"/>
        <end position="152"/>
    </location>
</feature>
<gene>
    <name evidence="8" type="ORF">IM811_002079</name>
</gene>
<dbReference type="Pfam" id="PF07690">
    <property type="entry name" value="MFS_1"/>
    <property type="match status" value="1"/>
</dbReference>
<dbReference type="GO" id="GO:0016020">
    <property type="term" value="C:membrane"/>
    <property type="evidence" value="ECO:0007669"/>
    <property type="project" value="UniProtKB-SubCell"/>
</dbReference>
<keyword evidence="5 6" id="KW-0472">Membrane</keyword>
<dbReference type="AlphaFoldDB" id="A0A8H7TUW8"/>
<feature type="transmembrane region" description="Helical" evidence="6">
    <location>
        <begin position="401"/>
        <end position="421"/>
    </location>
</feature>
<keyword evidence="4 6" id="KW-1133">Transmembrane helix</keyword>
<feature type="transmembrane region" description="Helical" evidence="6">
    <location>
        <begin position="233"/>
        <end position="257"/>
    </location>
</feature>
<dbReference type="GO" id="GO:0022857">
    <property type="term" value="F:transmembrane transporter activity"/>
    <property type="evidence" value="ECO:0007669"/>
    <property type="project" value="InterPro"/>
</dbReference>
<dbReference type="PANTHER" id="PTHR43791:SF38">
    <property type="entry name" value="MAJOR FACILITATOR SUPERFAMILY (MFS) PROFILE DOMAIN-CONTAINING PROTEIN"/>
    <property type="match status" value="1"/>
</dbReference>
<keyword evidence="2" id="KW-0813">Transport</keyword>
<evidence type="ECO:0000313" key="9">
    <source>
        <dbReference type="Proteomes" id="UP000616885"/>
    </source>
</evidence>
<feature type="domain" description="Major facilitator superfamily (MFS) profile" evidence="7">
    <location>
        <begin position="24"/>
        <end position="492"/>
    </location>
</feature>
<evidence type="ECO:0000259" key="7">
    <source>
        <dbReference type="PROSITE" id="PS50850"/>
    </source>
</evidence>
<evidence type="ECO:0000256" key="6">
    <source>
        <dbReference type="SAM" id="Phobius"/>
    </source>
</evidence>
<feature type="transmembrane region" description="Helical" evidence="6">
    <location>
        <begin position="347"/>
        <end position="364"/>
    </location>
</feature>